<dbReference type="Pfam" id="PF00400">
    <property type="entry name" value="WD40"/>
    <property type="match status" value="1"/>
</dbReference>
<dbReference type="PANTHER" id="PTHR19920:SF0">
    <property type="entry name" value="CYTOSOLIC IRON-SULFUR PROTEIN ASSEMBLY PROTEIN CIAO1-RELATED"/>
    <property type="match status" value="1"/>
</dbReference>
<evidence type="ECO:0000256" key="1">
    <source>
        <dbReference type="PROSITE-ProRule" id="PRU00221"/>
    </source>
</evidence>
<reference evidence="3 4" key="1">
    <citation type="journal article" date="2017" name="Mol. Biol. Evol.">
        <title>The 4-celled Tetrabaena socialis nuclear genome reveals the essential components for genetic control of cell number at the origin of multicellularity in the volvocine lineage.</title>
        <authorList>
            <person name="Featherston J."/>
            <person name="Arakaki Y."/>
            <person name="Hanschen E.R."/>
            <person name="Ferris P.J."/>
            <person name="Michod R.E."/>
            <person name="Olson B.J.S.C."/>
            <person name="Nozaki H."/>
            <person name="Durand P.M."/>
        </authorList>
    </citation>
    <scope>NUCLEOTIDE SEQUENCE [LARGE SCALE GENOMIC DNA]</scope>
    <source>
        <strain evidence="3 4">NIES-571</strain>
    </source>
</reference>
<accession>A0A2J7ZK69</accession>
<sequence length="326" mass="32247">METLRVQRRNSVSGSAVRCASPSSPPPPASSTSVPPSTADDGDGGCSRGDAAATPPPPAEPPRERATPGPVVAGARWAAARSRALAPAATAATVAAAERCLVVRFGAGGSGATAAAMDARELLLVDRDMFETDGTLRRATAPRGTGPLASAPAPAPAPPPVLALLPPNVTLSGHNARTVFSLDWGATGLIATGDGEDCITLFGCGDPDAAQLLLRRQEEASAAAAGQAADAGGEARTEGSAGAADAGAAMEVEAGAGPGAEAMGVAEGAGGLLSEAGGGAWGVWARVVGAHGGDINCVRWSPTQSRLLASCSDDGLIKLWWLQPGR</sequence>
<gene>
    <name evidence="3" type="ORF">TSOC_013515</name>
</gene>
<dbReference type="GO" id="GO:0097361">
    <property type="term" value="C:cytosolic [4Fe-4S] assembly targeting complex"/>
    <property type="evidence" value="ECO:0007669"/>
    <property type="project" value="TreeGrafter"/>
</dbReference>
<dbReference type="PROSITE" id="PS50082">
    <property type="entry name" value="WD_REPEATS_2"/>
    <property type="match status" value="1"/>
</dbReference>
<proteinExistence type="predicted"/>
<keyword evidence="4" id="KW-1185">Reference proteome</keyword>
<dbReference type="SUPFAM" id="SSF50978">
    <property type="entry name" value="WD40 repeat-like"/>
    <property type="match status" value="1"/>
</dbReference>
<keyword evidence="1" id="KW-0853">WD repeat</keyword>
<feature type="region of interest" description="Disordered" evidence="2">
    <location>
        <begin position="1"/>
        <end position="69"/>
    </location>
</feature>
<comment type="caution">
    <text evidence="3">The sequence shown here is derived from an EMBL/GenBank/DDBJ whole genome shotgun (WGS) entry which is preliminary data.</text>
</comment>
<dbReference type="SMART" id="SM00320">
    <property type="entry name" value="WD40"/>
    <property type="match status" value="2"/>
</dbReference>
<dbReference type="AlphaFoldDB" id="A0A2J7ZK69"/>
<dbReference type="InterPro" id="IPR036322">
    <property type="entry name" value="WD40_repeat_dom_sf"/>
</dbReference>
<dbReference type="Gene3D" id="2.130.10.10">
    <property type="entry name" value="YVTN repeat-like/Quinoprotein amine dehydrogenase"/>
    <property type="match status" value="1"/>
</dbReference>
<name>A0A2J7ZK69_9CHLO</name>
<dbReference type="Proteomes" id="UP000236333">
    <property type="component" value="Unassembled WGS sequence"/>
</dbReference>
<dbReference type="GO" id="GO:0016226">
    <property type="term" value="P:iron-sulfur cluster assembly"/>
    <property type="evidence" value="ECO:0007669"/>
    <property type="project" value="TreeGrafter"/>
</dbReference>
<dbReference type="EMBL" id="PGGS01001251">
    <property type="protein sequence ID" value="PNH00650.1"/>
    <property type="molecule type" value="Genomic_DNA"/>
</dbReference>
<organism evidence="3 4">
    <name type="scientific">Tetrabaena socialis</name>
    <dbReference type="NCBI Taxonomy" id="47790"/>
    <lineage>
        <taxon>Eukaryota</taxon>
        <taxon>Viridiplantae</taxon>
        <taxon>Chlorophyta</taxon>
        <taxon>core chlorophytes</taxon>
        <taxon>Chlorophyceae</taxon>
        <taxon>CS clade</taxon>
        <taxon>Chlamydomonadales</taxon>
        <taxon>Tetrabaenaceae</taxon>
        <taxon>Tetrabaena</taxon>
    </lineage>
</organism>
<evidence type="ECO:0000256" key="2">
    <source>
        <dbReference type="SAM" id="MobiDB-lite"/>
    </source>
</evidence>
<feature type="compositionally biased region" description="Low complexity" evidence="2">
    <location>
        <begin position="30"/>
        <end position="39"/>
    </location>
</feature>
<feature type="repeat" description="WD" evidence="1">
    <location>
        <begin position="288"/>
        <end position="326"/>
    </location>
</feature>
<protein>
    <submittedName>
        <fullName evidence="3">Putative cytosolic iron-sulfur protein assembly protein CIAO1</fullName>
    </submittedName>
</protein>
<evidence type="ECO:0000313" key="4">
    <source>
        <dbReference type="Proteomes" id="UP000236333"/>
    </source>
</evidence>
<feature type="region of interest" description="Disordered" evidence="2">
    <location>
        <begin position="225"/>
        <end position="244"/>
    </location>
</feature>
<dbReference type="InterPro" id="IPR015943">
    <property type="entry name" value="WD40/YVTN_repeat-like_dom_sf"/>
</dbReference>
<dbReference type="PANTHER" id="PTHR19920">
    <property type="entry name" value="WD40 PROTEIN CIAO1"/>
    <property type="match status" value="1"/>
</dbReference>
<dbReference type="PROSITE" id="PS50294">
    <property type="entry name" value="WD_REPEATS_REGION"/>
    <property type="match status" value="1"/>
</dbReference>
<dbReference type="InterPro" id="IPR001680">
    <property type="entry name" value="WD40_rpt"/>
</dbReference>
<evidence type="ECO:0000313" key="3">
    <source>
        <dbReference type="EMBL" id="PNH00650.1"/>
    </source>
</evidence>